<proteinExistence type="predicted"/>
<evidence type="ECO:0000313" key="2">
    <source>
        <dbReference type="EMBL" id="EDY58896.1"/>
    </source>
</evidence>
<dbReference type="Proteomes" id="UP000002785">
    <property type="component" value="Chromosome"/>
</dbReference>
<dbReference type="Gene3D" id="3.10.180.10">
    <property type="entry name" value="2,3-Dihydroxybiphenyl 1,2-Dioxygenase, domain 1"/>
    <property type="match status" value="1"/>
</dbReference>
<dbReference type="InterPro" id="IPR029068">
    <property type="entry name" value="Glyas_Bleomycin-R_OHBP_Dase"/>
</dbReference>
<reference evidence="2" key="1">
    <citation type="submission" date="2009-10" db="EMBL/GenBank/DDBJ databases">
        <title>The genome sequence of Streptomyces sviceus strain ATCC 29083.</title>
        <authorList>
            <consortium name="The Broad Institute Genome Sequencing Platform"/>
            <consortium name="Broad Institute Microbial Sequencing Center"/>
            <person name="Fischbach M."/>
            <person name="Godfrey P."/>
            <person name="Ward D."/>
            <person name="Young S."/>
            <person name="Zeng Q."/>
            <person name="Koehrsen M."/>
            <person name="Alvarado L."/>
            <person name="Berlin A.M."/>
            <person name="Bochicchio J."/>
            <person name="Borenstein D."/>
            <person name="Chapman S.B."/>
            <person name="Chen Z."/>
            <person name="Engels R."/>
            <person name="Freedman E."/>
            <person name="Gellesch M."/>
            <person name="Goldberg J."/>
            <person name="Griggs A."/>
            <person name="Gujja S."/>
            <person name="Heilman E.R."/>
            <person name="Heiman D.I."/>
            <person name="Hepburn T.A."/>
            <person name="Howarth C."/>
            <person name="Jen D."/>
            <person name="Larson L."/>
            <person name="Lewis B."/>
            <person name="Mehta T."/>
            <person name="Park D."/>
            <person name="Pearson M."/>
            <person name="Richards J."/>
            <person name="Roberts A."/>
            <person name="Saif S."/>
            <person name="Shea T.D."/>
            <person name="Shenoy N."/>
            <person name="Sisk P."/>
            <person name="Stolte C."/>
            <person name="Sykes S.N."/>
            <person name="Thomson T."/>
            <person name="Walk T."/>
            <person name="White J."/>
            <person name="Yandava C."/>
            <person name="Straight P."/>
            <person name="Clardy J."/>
            <person name="Hung D."/>
            <person name="Kolter R."/>
            <person name="Mekalanos J."/>
            <person name="Walker S."/>
            <person name="Walsh C.T."/>
            <person name="Wieland-Brown L.C."/>
            <person name="Haas B."/>
            <person name="Nusbaum C."/>
            <person name="Birren B."/>
        </authorList>
    </citation>
    <scope>NUCLEOTIDE SEQUENCE [LARGE SCALE GENOMIC DNA]</scope>
    <source>
        <strain evidence="2">ATCC 29083</strain>
    </source>
</reference>
<sequence>MDARHELLTAQGVEILKPPTTQPWGRLSVWLRDRPRNLPPGGKQGRTPPGTVTRAKGGGSDNDAGERTRGRRGQMMPPLARSTWPLTQ</sequence>
<dbReference type="EMBL" id="CM000951">
    <property type="protein sequence ID" value="EDY58896.1"/>
    <property type="molecule type" value="Genomic_DNA"/>
</dbReference>
<gene>
    <name evidence="2" type="ORF">SSEG_05476</name>
</gene>
<accession>B5I1E1</accession>
<evidence type="ECO:0000313" key="3">
    <source>
        <dbReference type="Proteomes" id="UP000002785"/>
    </source>
</evidence>
<feature type="region of interest" description="Disordered" evidence="1">
    <location>
        <begin position="32"/>
        <end position="88"/>
    </location>
</feature>
<evidence type="ECO:0000256" key="1">
    <source>
        <dbReference type="SAM" id="MobiDB-lite"/>
    </source>
</evidence>
<keyword evidence="3" id="KW-1185">Reference proteome</keyword>
<protein>
    <submittedName>
        <fullName evidence="2">Uncharacterized protein</fullName>
    </submittedName>
</protein>
<dbReference type="SUPFAM" id="SSF54593">
    <property type="entry name" value="Glyoxalase/Bleomycin resistance protein/Dihydroxybiphenyl dioxygenase"/>
    <property type="match status" value="1"/>
</dbReference>
<organism evidence="2 3">
    <name type="scientific">Streptomyces sviceus (strain ATCC 29083 / DSM 924 / JCM 4929 / NBRC 13980 / NCIMB 11184 / NRRL 5439 / UC 5370)</name>
    <dbReference type="NCBI Taxonomy" id="463191"/>
    <lineage>
        <taxon>Bacteria</taxon>
        <taxon>Bacillati</taxon>
        <taxon>Actinomycetota</taxon>
        <taxon>Actinomycetes</taxon>
        <taxon>Kitasatosporales</taxon>
        <taxon>Streptomycetaceae</taxon>
        <taxon>Streptomyces</taxon>
    </lineage>
</organism>
<dbReference type="HOGENOM" id="CLU_2467779_0_0_11"/>
<dbReference type="AlphaFoldDB" id="B5I1E1"/>
<name>B5I1E1_STRX2</name>